<keyword evidence="2" id="KW-0472">Membrane</keyword>
<dbReference type="GO" id="GO:0006751">
    <property type="term" value="P:glutathione catabolic process"/>
    <property type="evidence" value="ECO:0007669"/>
    <property type="project" value="InterPro"/>
</dbReference>
<dbReference type="PRINTS" id="PR01210">
    <property type="entry name" value="GGTRANSPTASE"/>
</dbReference>
<feature type="compositionally biased region" description="Basic and acidic residues" evidence="1">
    <location>
        <begin position="845"/>
        <end position="856"/>
    </location>
</feature>
<evidence type="ECO:0000256" key="2">
    <source>
        <dbReference type="SAM" id="Phobius"/>
    </source>
</evidence>
<evidence type="ECO:0000256" key="1">
    <source>
        <dbReference type="SAM" id="MobiDB-lite"/>
    </source>
</evidence>
<sequence length="1123" mass="121815">MSLSSQPTYDEVRVGAGGQNLNEMSILNSTYGLSNGFRDTKHRNCCHRCWAWARDGFVIISTCFAVLTIAITIALMFQLRFGSPQVSPQGAVATDDGECSIDAGLAMLRLKGSAVDAAIAAALCCSVTHPHLLGVGGGGVMLVHDHLQMKTSIIDFLPDIPAASDPLRRTSQIGGDNIAVPGFLQGLYYAHSRYGKLPWAQLFQPALHKARNGFIVSASLEIALGNLNAALIPSPSSLYPTPASEDPRHSSRGGSSGHIFTNTFSATFLPFGAKLKRGTKLTRRPYADLLQKVADFGPEAVFELDYSVEVVKLLKESGSAITVAELQDYKVEEYEAIHSSYRNHTVYTAPHPLGGAQLLSTLQLLDNTGIDDTTPHTQLYRYIVQALGATDHAYYRMASEPNLRAYLSAELMNLTSELNLRDIYEDVGQKTMEQFSLSQGNHSSSDDAAEATAELTPEQVLQQVKHNVQMLKQLNEGLRGNVRSNFPEQAATQISVTDSYDLYVSLVSGLGTHFGSQLMTPHGVLFNNMLANVPTPLAMTGNSRFQRHADEAALLDHYQKPPGSASPSEGSESGASVAAAITEPGRSGRIRPLTPYAPFVVVDEHQVCGWRVVCSSSSVSDSVQVLSHHLLRQLPITTAVAQPRIAVHPITGVLLLDDLSNDSLRLPGSVRNFLVAEGYKLGIHRPPYSSVNSVAKFRDTLSSHSDTRGGGLAARLYDGSNKVDQEDGNILQAMQSGITQGETDAGDKDGATVDQQNQNEAAEVVQEESPFNSAGIHEADGKDSVTKDGDAEIVSLGDASLTANNRSRYGSGLRTGEEYKQGERLFLGEFSENTEDDNKSSQVTAKEKEKDAENRRKPGVNKKYMGDAVQGAKVKTASTSKADGGTEGTGIVVKGDKRGGGGDVTLTSNSPDVRSRFINGGRGSNGNFNLFMPKGDTDGGDEDAGAANGGLIDSVFSDYDPLRHFSYGRVDDYNTDYAADGEASADYVEAPINIWGHQQRQLIPRHRQPQPHRIILSPEHAEQLNRQLQQQHHQLQQQRQQQIQYQLQQHIQKQQASSILNEPVGSQRFIPLQPQQGGTPPQERFIPLQSPSRLPVIVQTQRDHLHPVLGSVISGRYSDIQGR</sequence>
<reference evidence="3" key="1">
    <citation type="submission" date="2017-11" db="EMBL/GenBank/DDBJ databases">
        <title>The sensing device of the deep-sea amphipod.</title>
        <authorList>
            <person name="Kobayashi H."/>
            <person name="Nagahama T."/>
            <person name="Arai W."/>
            <person name="Sasagawa Y."/>
            <person name="Umeda M."/>
            <person name="Hayashi T."/>
            <person name="Nikaido I."/>
            <person name="Watanabe H."/>
            <person name="Oguri K."/>
            <person name="Kitazato H."/>
            <person name="Fujioka K."/>
            <person name="Kido Y."/>
            <person name="Takami H."/>
        </authorList>
    </citation>
    <scope>NUCLEOTIDE SEQUENCE</scope>
    <source>
        <tissue evidence="3">Whole body</tissue>
    </source>
</reference>
<keyword evidence="2" id="KW-1133">Transmembrane helix</keyword>
<organism evidence="3">
    <name type="scientific">Hirondellea gigas</name>
    <dbReference type="NCBI Taxonomy" id="1518452"/>
    <lineage>
        <taxon>Eukaryota</taxon>
        <taxon>Metazoa</taxon>
        <taxon>Ecdysozoa</taxon>
        <taxon>Arthropoda</taxon>
        <taxon>Crustacea</taxon>
        <taxon>Multicrustacea</taxon>
        <taxon>Malacostraca</taxon>
        <taxon>Eumalacostraca</taxon>
        <taxon>Peracarida</taxon>
        <taxon>Amphipoda</taxon>
        <taxon>Amphilochidea</taxon>
        <taxon>Lysianassida</taxon>
        <taxon>Lysianassidira</taxon>
        <taxon>Lysianassoidea</taxon>
        <taxon>Lysianassidae</taxon>
        <taxon>Hirondellea</taxon>
    </lineage>
</organism>
<dbReference type="AlphaFoldDB" id="A0A6A7G230"/>
<keyword evidence="3" id="KW-0808">Transferase</keyword>
<dbReference type="Gene3D" id="3.60.20.40">
    <property type="match status" value="1"/>
</dbReference>
<proteinExistence type="evidence at transcript level"/>
<dbReference type="PANTHER" id="PTHR11686:SF54">
    <property type="entry name" value="GLUTATHIONE HYDROLASE 7"/>
    <property type="match status" value="1"/>
</dbReference>
<dbReference type="PANTHER" id="PTHR11686">
    <property type="entry name" value="GAMMA GLUTAMYL TRANSPEPTIDASE"/>
    <property type="match status" value="1"/>
</dbReference>
<dbReference type="InterPro" id="IPR043137">
    <property type="entry name" value="GGT_ssub_C"/>
</dbReference>
<dbReference type="GO" id="GO:0005886">
    <property type="term" value="C:plasma membrane"/>
    <property type="evidence" value="ECO:0007669"/>
    <property type="project" value="TreeGrafter"/>
</dbReference>
<dbReference type="InterPro" id="IPR029055">
    <property type="entry name" value="Ntn_hydrolases_N"/>
</dbReference>
<dbReference type="EMBL" id="IACT01004891">
    <property type="protein sequence ID" value="LAC24065.1"/>
    <property type="molecule type" value="mRNA"/>
</dbReference>
<name>A0A6A7G230_9CRUS</name>
<dbReference type="SUPFAM" id="SSF56235">
    <property type="entry name" value="N-terminal nucleophile aminohydrolases (Ntn hydrolases)"/>
    <property type="match status" value="1"/>
</dbReference>
<dbReference type="GO" id="GO:0036374">
    <property type="term" value="F:glutathione hydrolase activity"/>
    <property type="evidence" value="ECO:0007669"/>
    <property type="project" value="InterPro"/>
</dbReference>
<keyword evidence="2" id="KW-0812">Transmembrane</keyword>
<dbReference type="InterPro" id="IPR000101">
    <property type="entry name" value="GGT_peptidase"/>
</dbReference>
<feature type="transmembrane region" description="Helical" evidence="2">
    <location>
        <begin position="57"/>
        <end position="79"/>
    </location>
</feature>
<dbReference type="GO" id="GO:0016740">
    <property type="term" value="F:transferase activity"/>
    <property type="evidence" value="ECO:0007669"/>
    <property type="project" value="UniProtKB-KW"/>
</dbReference>
<feature type="region of interest" description="Disordered" evidence="1">
    <location>
        <begin position="829"/>
        <end position="921"/>
    </location>
</feature>
<evidence type="ECO:0000313" key="3">
    <source>
        <dbReference type="EMBL" id="LAC24065.1"/>
    </source>
</evidence>
<protein>
    <submittedName>
        <fullName evidence="3">Gamma-glutamyltransferase ARB_02921-like</fullName>
    </submittedName>
</protein>
<dbReference type="Gene3D" id="1.10.246.230">
    <property type="match status" value="1"/>
</dbReference>
<dbReference type="Pfam" id="PF01019">
    <property type="entry name" value="G_glu_transpept"/>
    <property type="match status" value="1"/>
</dbReference>
<accession>A0A6A7G230</accession>